<evidence type="ECO:0000256" key="4">
    <source>
        <dbReference type="ARBA" id="ARBA00022859"/>
    </source>
</evidence>
<sequence>MTVRDTPWRPQFNPLNYSQKFQKLLKQQVQGMKRRSHARGEPGNGEMITGCDLTGAAPLSGSGKHSLDFSPLHTRILPWALPGLPDSAMGCSLLCCVTLCLLQAGSLDTAVSQTPKYLVRQTGKNESLKCEQNLGHNAMYWYKQDSKKLLKIMFIYNNKEPILNETVPYRFSPKSPDKAHLNLHIKSLELGDSAVYFCASSQDTALQSHHIPVHKPPGSARKLWASVCTCTQGSSLHSLTASDGVSVCSTAG</sequence>
<dbReference type="InterPro" id="IPR013106">
    <property type="entry name" value="Ig_V-set"/>
</dbReference>
<organism evidence="7 8">
    <name type="scientific">Macaca fascicularis</name>
    <name type="common">Crab-eating macaque</name>
    <name type="synonym">Cynomolgus monkey</name>
    <dbReference type="NCBI Taxonomy" id="9541"/>
    <lineage>
        <taxon>Eukaryota</taxon>
        <taxon>Metazoa</taxon>
        <taxon>Chordata</taxon>
        <taxon>Craniata</taxon>
        <taxon>Vertebrata</taxon>
        <taxon>Euteleostomi</taxon>
        <taxon>Mammalia</taxon>
        <taxon>Eutheria</taxon>
        <taxon>Euarchontoglires</taxon>
        <taxon>Primates</taxon>
        <taxon>Haplorrhini</taxon>
        <taxon>Catarrhini</taxon>
        <taxon>Cercopithecidae</taxon>
        <taxon>Cercopithecinae</taxon>
        <taxon>Macaca</taxon>
    </lineage>
</organism>
<dbReference type="Ensembl" id="ENSMFAT00000088560.1">
    <property type="protein sequence ID" value="ENSMFAP00000048138.1"/>
    <property type="gene ID" value="ENSMFAG00000061924.1"/>
</dbReference>
<reference evidence="7" key="3">
    <citation type="submission" date="2025-09" db="UniProtKB">
        <authorList>
            <consortium name="Ensembl"/>
        </authorList>
    </citation>
    <scope>IDENTIFICATION</scope>
</reference>
<accession>A0A7N9CHR3</accession>
<dbReference type="GO" id="GO:0005886">
    <property type="term" value="C:plasma membrane"/>
    <property type="evidence" value="ECO:0007669"/>
    <property type="project" value="UniProtKB-SubCell"/>
</dbReference>
<dbReference type="Gene3D" id="2.60.40.10">
    <property type="entry name" value="Immunoglobulins"/>
    <property type="match status" value="1"/>
</dbReference>
<dbReference type="PANTHER" id="PTHR23268">
    <property type="entry name" value="T-CELL RECEPTOR BETA CHAIN"/>
    <property type="match status" value="1"/>
</dbReference>
<dbReference type="Proteomes" id="UP000233100">
    <property type="component" value="Chromosome 3"/>
</dbReference>
<proteinExistence type="predicted"/>
<evidence type="ECO:0000256" key="2">
    <source>
        <dbReference type="ARBA" id="ARBA00022475"/>
    </source>
</evidence>
<dbReference type="GeneTree" id="ENSGT00940000164097"/>
<dbReference type="GO" id="GO:0007166">
    <property type="term" value="P:cell surface receptor signaling pathway"/>
    <property type="evidence" value="ECO:0007669"/>
    <property type="project" value="TreeGrafter"/>
</dbReference>
<dbReference type="PROSITE" id="PS50835">
    <property type="entry name" value="IG_LIKE"/>
    <property type="match status" value="1"/>
</dbReference>
<dbReference type="GO" id="GO:0002376">
    <property type="term" value="P:immune system process"/>
    <property type="evidence" value="ECO:0007669"/>
    <property type="project" value="UniProtKB-KW"/>
</dbReference>
<dbReference type="AlphaFoldDB" id="A0A7N9CHR3"/>
<dbReference type="InterPro" id="IPR007110">
    <property type="entry name" value="Ig-like_dom"/>
</dbReference>
<keyword evidence="8" id="KW-1185">Reference proteome</keyword>
<evidence type="ECO:0000256" key="5">
    <source>
        <dbReference type="ARBA" id="ARBA00023136"/>
    </source>
</evidence>
<keyword evidence="4" id="KW-0391">Immunity</keyword>
<dbReference type="Pfam" id="PF07686">
    <property type="entry name" value="V-set"/>
    <property type="match status" value="1"/>
</dbReference>
<evidence type="ECO:0000256" key="1">
    <source>
        <dbReference type="ARBA" id="ARBA00004236"/>
    </source>
</evidence>
<dbReference type="InterPro" id="IPR036179">
    <property type="entry name" value="Ig-like_dom_sf"/>
</dbReference>
<evidence type="ECO:0000256" key="3">
    <source>
        <dbReference type="ARBA" id="ARBA00022729"/>
    </source>
</evidence>
<reference evidence="7" key="2">
    <citation type="submission" date="2025-08" db="UniProtKB">
        <authorList>
            <consortium name="Ensembl"/>
        </authorList>
    </citation>
    <scope>IDENTIFICATION</scope>
</reference>
<name>A0A7N9CHR3_MACFA</name>
<dbReference type="InterPro" id="IPR013783">
    <property type="entry name" value="Ig-like_fold"/>
</dbReference>
<comment type="subcellular location">
    <subcellularLocation>
        <location evidence="1">Cell membrane</location>
    </subcellularLocation>
</comment>
<evidence type="ECO:0000313" key="7">
    <source>
        <dbReference type="Ensembl" id="ENSMFAP00000048138.1"/>
    </source>
</evidence>
<dbReference type="InterPro" id="IPR050413">
    <property type="entry name" value="TCR_beta_variable"/>
</dbReference>
<evidence type="ECO:0000259" key="6">
    <source>
        <dbReference type="PROSITE" id="PS50835"/>
    </source>
</evidence>
<keyword evidence="5" id="KW-0472">Membrane</keyword>
<feature type="domain" description="Ig-like" evidence="6">
    <location>
        <begin position="115"/>
        <end position="214"/>
    </location>
</feature>
<reference evidence="7 8" key="1">
    <citation type="submission" date="2013-03" db="EMBL/GenBank/DDBJ databases">
        <authorList>
            <person name="Warren W."/>
            <person name="Wilson R.K."/>
        </authorList>
    </citation>
    <scope>NUCLEOTIDE SEQUENCE</scope>
</reference>
<keyword evidence="3" id="KW-0732">Signal</keyword>
<dbReference type="SUPFAM" id="SSF48726">
    <property type="entry name" value="Immunoglobulin"/>
    <property type="match status" value="1"/>
</dbReference>
<evidence type="ECO:0000313" key="8">
    <source>
        <dbReference type="Proteomes" id="UP000233100"/>
    </source>
</evidence>
<protein>
    <recommendedName>
        <fullName evidence="6">Ig-like domain-containing protein</fullName>
    </recommendedName>
</protein>
<keyword evidence="2" id="KW-1003">Cell membrane</keyword>
<dbReference type="PANTHER" id="PTHR23268:SF92">
    <property type="entry name" value="T CELL RECEPTOR BETA VARIABLE 3-1"/>
    <property type="match status" value="1"/>
</dbReference>